<dbReference type="InterPro" id="IPR004358">
    <property type="entry name" value="Sig_transdc_His_kin-like_C"/>
</dbReference>
<keyword evidence="8" id="KW-1133">Transmembrane helix</keyword>
<dbReference type="EC" id="2.7.13.3" evidence="3"/>
<dbReference type="Pfam" id="PF00512">
    <property type="entry name" value="HisKA"/>
    <property type="match status" value="1"/>
</dbReference>
<dbReference type="RefSeq" id="WP_345528880.1">
    <property type="nucleotide sequence ID" value="NZ_BAABKN010000027.1"/>
</dbReference>
<comment type="caution">
    <text evidence="10">The sequence shown here is derived from an EMBL/GenBank/DDBJ whole genome shotgun (WGS) entry which is preliminary data.</text>
</comment>
<dbReference type="SUPFAM" id="SSF47384">
    <property type="entry name" value="Homodimeric domain of signal transducing histidine kinase"/>
    <property type="match status" value="1"/>
</dbReference>
<dbReference type="PROSITE" id="PS50109">
    <property type="entry name" value="HIS_KIN"/>
    <property type="match status" value="1"/>
</dbReference>
<dbReference type="InterPro" id="IPR003661">
    <property type="entry name" value="HisK_dim/P_dom"/>
</dbReference>
<comment type="subcellular location">
    <subcellularLocation>
        <location evidence="2">Cell membrane</location>
    </subcellularLocation>
</comment>
<sequence length="531" mass="57232">MVGLGEGRAPARGWTLAWLADPGRFQLVFTALYVIDVGVRVTFGSWFGLVCGPGFALMSVPLLLVVGLAVPWDRLAPRMALVLPVADIAIIGVSRLAPEGGNGLLAVFPALWLGRQWGRFGAVVAGAATVLFLVVPGAIYTDGDAVLLVRTLFIALVVLVTALVIADGMDQVRVQAGTIEHQRRVSQAIFDTVDVGLLLLDRDGQYVGMNRRHQEFMALGYPDGHAGRAGQLGYVFDEDGRTPMLREQMPAYRATAGEEFDDLRMWIGADPASRRALSVSARVVRSDSGAFAGAALGYTDVTDFMRALRVKDEFIALVSHELRTPLTSIVGYVQILEEDGAVPAHAVDQLRVVHRNAERLRRLIGDLLDTAQRDGSPMPINRSSADLSAIVVESVEAARPVADSAGVELVLSATDELRLSLDAQRIAQVVDNLLSNAIKYTEPGGHVTVQLGSDERWVDLQVADTGIGIDPDDCLRLFTRFFRTEDAARRAVAGAGLGLSITKDIVESHGGRITVESEVGRGSVFRVRLPR</sequence>
<evidence type="ECO:0000256" key="5">
    <source>
        <dbReference type="ARBA" id="ARBA00022679"/>
    </source>
</evidence>
<evidence type="ECO:0000256" key="8">
    <source>
        <dbReference type="SAM" id="Phobius"/>
    </source>
</evidence>
<keyword evidence="8" id="KW-0472">Membrane</keyword>
<gene>
    <name evidence="10" type="ORF">GCM10023350_41280</name>
</gene>
<dbReference type="SMART" id="SM00388">
    <property type="entry name" value="HisKA"/>
    <property type="match status" value="1"/>
</dbReference>
<dbReference type="InterPro" id="IPR036097">
    <property type="entry name" value="HisK_dim/P_sf"/>
</dbReference>
<accession>A0ABP8ZBB4</accession>
<dbReference type="PANTHER" id="PTHR43711">
    <property type="entry name" value="TWO-COMPONENT HISTIDINE KINASE"/>
    <property type="match status" value="1"/>
</dbReference>
<comment type="catalytic activity">
    <reaction evidence="1">
        <text>ATP + protein L-histidine = ADP + protein N-phospho-L-histidine.</text>
        <dbReference type="EC" id="2.7.13.3"/>
    </reaction>
</comment>
<keyword evidence="7" id="KW-0902">Two-component regulatory system</keyword>
<dbReference type="PANTHER" id="PTHR43711:SF1">
    <property type="entry name" value="HISTIDINE KINASE 1"/>
    <property type="match status" value="1"/>
</dbReference>
<dbReference type="GO" id="GO:0016301">
    <property type="term" value="F:kinase activity"/>
    <property type="evidence" value="ECO:0007669"/>
    <property type="project" value="UniProtKB-KW"/>
</dbReference>
<name>A0ABP8ZBB4_9ACTN</name>
<evidence type="ECO:0000259" key="9">
    <source>
        <dbReference type="PROSITE" id="PS50109"/>
    </source>
</evidence>
<feature type="domain" description="Histidine kinase" evidence="9">
    <location>
        <begin position="317"/>
        <end position="531"/>
    </location>
</feature>
<dbReference type="PRINTS" id="PR00344">
    <property type="entry name" value="BCTRLSENSOR"/>
</dbReference>
<evidence type="ECO:0000256" key="2">
    <source>
        <dbReference type="ARBA" id="ARBA00004236"/>
    </source>
</evidence>
<dbReference type="CDD" id="cd00075">
    <property type="entry name" value="HATPase"/>
    <property type="match status" value="1"/>
</dbReference>
<dbReference type="InterPro" id="IPR005467">
    <property type="entry name" value="His_kinase_dom"/>
</dbReference>
<feature type="transmembrane region" description="Helical" evidence="8">
    <location>
        <begin position="79"/>
        <end position="97"/>
    </location>
</feature>
<keyword evidence="5" id="KW-0808">Transferase</keyword>
<dbReference type="Gene3D" id="1.10.287.130">
    <property type="match status" value="1"/>
</dbReference>
<feature type="transmembrane region" description="Helical" evidence="8">
    <location>
        <begin position="117"/>
        <end position="140"/>
    </location>
</feature>
<reference evidence="11" key="1">
    <citation type="journal article" date="2019" name="Int. J. Syst. Evol. Microbiol.">
        <title>The Global Catalogue of Microorganisms (GCM) 10K type strain sequencing project: providing services to taxonomists for standard genome sequencing and annotation.</title>
        <authorList>
            <consortium name="The Broad Institute Genomics Platform"/>
            <consortium name="The Broad Institute Genome Sequencing Center for Infectious Disease"/>
            <person name="Wu L."/>
            <person name="Ma J."/>
        </authorList>
    </citation>
    <scope>NUCLEOTIDE SEQUENCE [LARGE SCALE GENOMIC DNA]</scope>
    <source>
        <strain evidence="11">JCM 18532</strain>
    </source>
</reference>
<feature type="transmembrane region" description="Helical" evidence="8">
    <location>
        <begin position="147"/>
        <end position="166"/>
    </location>
</feature>
<keyword evidence="8" id="KW-0812">Transmembrane</keyword>
<proteinExistence type="predicted"/>
<dbReference type="CDD" id="cd00082">
    <property type="entry name" value="HisKA"/>
    <property type="match status" value="1"/>
</dbReference>
<protein>
    <recommendedName>
        <fullName evidence="3">histidine kinase</fullName>
        <ecNumber evidence="3">2.7.13.3</ecNumber>
    </recommendedName>
</protein>
<feature type="transmembrane region" description="Helical" evidence="8">
    <location>
        <begin position="46"/>
        <end position="72"/>
    </location>
</feature>
<dbReference type="EMBL" id="BAABKN010000027">
    <property type="protein sequence ID" value="GAA4751747.1"/>
    <property type="molecule type" value="Genomic_DNA"/>
</dbReference>
<keyword evidence="4" id="KW-0597">Phosphoprotein</keyword>
<evidence type="ECO:0000256" key="1">
    <source>
        <dbReference type="ARBA" id="ARBA00000085"/>
    </source>
</evidence>
<keyword evidence="11" id="KW-1185">Reference proteome</keyword>
<dbReference type="SMART" id="SM00387">
    <property type="entry name" value="HATPase_c"/>
    <property type="match status" value="1"/>
</dbReference>
<dbReference type="Proteomes" id="UP001499882">
    <property type="component" value="Unassembled WGS sequence"/>
</dbReference>
<evidence type="ECO:0000256" key="7">
    <source>
        <dbReference type="ARBA" id="ARBA00023012"/>
    </source>
</evidence>
<evidence type="ECO:0000313" key="10">
    <source>
        <dbReference type="EMBL" id="GAA4751747.1"/>
    </source>
</evidence>
<dbReference type="Gene3D" id="3.30.565.10">
    <property type="entry name" value="Histidine kinase-like ATPase, C-terminal domain"/>
    <property type="match status" value="1"/>
</dbReference>
<organism evidence="10 11">
    <name type="scientific">Nocardioides endophyticus</name>
    <dbReference type="NCBI Taxonomy" id="1353775"/>
    <lineage>
        <taxon>Bacteria</taxon>
        <taxon>Bacillati</taxon>
        <taxon>Actinomycetota</taxon>
        <taxon>Actinomycetes</taxon>
        <taxon>Propionibacteriales</taxon>
        <taxon>Nocardioidaceae</taxon>
        <taxon>Nocardioides</taxon>
    </lineage>
</organism>
<dbReference type="SUPFAM" id="SSF55874">
    <property type="entry name" value="ATPase domain of HSP90 chaperone/DNA topoisomerase II/histidine kinase"/>
    <property type="match status" value="1"/>
</dbReference>
<evidence type="ECO:0000313" key="11">
    <source>
        <dbReference type="Proteomes" id="UP001499882"/>
    </source>
</evidence>
<dbReference type="InterPro" id="IPR003594">
    <property type="entry name" value="HATPase_dom"/>
</dbReference>
<dbReference type="Gene3D" id="3.30.450.20">
    <property type="entry name" value="PAS domain"/>
    <property type="match status" value="1"/>
</dbReference>
<evidence type="ECO:0000256" key="4">
    <source>
        <dbReference type="ARBA" id="ARBA00022553"/>
    </source>
</evidence>
<evidence type="ECO:0000256" key="3">
    <source>
        <dbReference type="ARBA" id="ARBA00012438"/>
    </source>
</evidence>
<dbReference type="Pfam" id="PF02518">
    <property type="entry name" value="HATPase_c"/>
    <property type="match status" value="1"/>
</dbReference>
<dbReference type="InterPro" id="IPR036890">
    <property type="entry name" value="HATPase_C_sf"/>
</dbReference>
<dbReference type="InterPro" id="IPR050736">
    <property type="entry name" value="Sensor_HK_Regulatory"/>
</dbReference>
<evidence type="ECO:0000256" key="6">
    <source>
        <dbReference type="ARBA" id="ARBA00022777"/>
    </source>
</evidence>
<keyword evidence="6 10" id="KW-0418">Kinase</keyword>